<proteinExistence type="predicted"/>
<sequence length="332" mass="37283">MNPNFYGTHSMRKGAVTFIASGITSAPPIASICIRANWKMPGVTNRYIKYEDAGDQYVGRCVSGRSRMGGRFAESNAYFDFSDYSWVEKERMLREQDAWIKARMPEAGAVNDAVFCMFRACLAMGVDIEGSNANGSAGGFDEDELIEFTVQQEQVQVLHKQAVDEAAKSRAAEQLTRRLNSGFTVGLVDGHWNPLPPGWKYPTKMNMQQMITLWLMGNPTERVPPLRTVSPKHVSTFDRKSKNLNRMKNCMLFIKRVAVRKGVWSPNNAVAYWNGDTVSRLWDGVSGTILPILKTKTTRKDGTISYHKSRSMVNAWRTNADKLIKYGRTGTA</sequence>
<organism evidence="1 2">
    <name type="scientific">Cyclotella atomus</name>
    <dbReference type="NCBI Taxonomy" id="382360"/>
    <lineage>
        <taxon>Eukaryota</taxon>
        <taxon>Sar</taxon>
        <taxon>Stramenopiles</taxon>
        <taxon>Ochrophyta</taxon>
        <taxon>Bacillariophyta</taxon>
        <taxon>Coscinodiscophyceae</taxon>
        <taxon>Thalassiosirophycidae</taxon>
        <taxon>Stephanodiscales</taxon>
        <taxon>Stephanodiscaceae</taxon>
        <taxon>Cyclotella</taxon>
    </lineage>
</organism>
<evidence type="ECO:0000313" key="1">
    <source>
        <dbReference type="EMBL" id="KAL3798504.1"/>
    </source>
</evidence>
<reference evidence="1 2" key="1">
    <citation type="submission" date="2024-10" db="EMBL/GenBank/DDBJ databases">
        <title>Updated reference genomes for cyclostephanoid diatoms.</title>
        <authorList>
            <person name="Roberts W.R."/>
            <person name="Alverson A.J."/>
        </authorList>
    </citation>
    <scope>NUCLEOTIDE SEQUENCE [LARGE SCALE GENOMIC DNA]</scope>
    <source>
        <strain evidence="1 2">AJA010-31</strain>
    </source>
</reference>
<protein>
    <submittedName>
        <fullName evidence="1">Uncharacterized protein</fullName>
    </submittedName>
</protein>
<dbReference type="AlphaFoldDB" id="A0ABD3QDN7"/>
<gene>
    <name evidence="1" type="ORF">ACHAWO_002603</name>
</gene>
<dbReference type="Proteomes" id="UP001530400">
    <property type="component" value="Unassembled WGS sequence"/>
</dbReference>
<comment type="caution">
    <text evidence="1">The sequence shown here is derived from an EMBL/GenBank/DDBJ whole genome shotgun (WGS) entry which is preliminary data.</text>
</comment>
<keyword evidence="2" id="KW-1185">Reference proteome</keyword>
<name>A0ABD3QDN7_9STRA</name>
<evidence type="ECO:0000313" key="2">
    <source>
        <dbReference type="Proteomes" id="UP001530400"/>
    </source>
</evidence>
<dbReference type="EMBL" id="JALLPJ020000214">
    <property type="protein sequence ID" value="KAL3798504.1"/>
    <property type="molecule type" value="Genomic_DNA"/>
</dbReference>
<accession>A0ABD3QDN7</accession>